<keyword evidence="6" id="KW-1185">Reference proteome</keyword>
<accession>A0A1L8SXZ1</accession>
<dbReference type="Pfam" id="PF07261">
    <property type="entry name" value="DnaB_2"/>
    <property type="match status" value="1"/>
</dbReference>
<dbReference type="Proteomes" id="UP000183700">
    <property type="component" value="Unassembled WGS sequence"/>
</dbReference>
<dbReference type="OrthoDB" id="9770238at2"/>
<gene>
    <name evidence="5" type="ORF">RV00_GL001360</name>
</gene>
<dbReference type="AlphaFoldDB" id="A0A1L8SXZ1"/>
<comment type="similarity">
    <text evidence="1">Belongs to the DnaB/DnaD family.</text>
</comment>
<proteinExistence type="inferred from homology"/>
<organism evidence="5 6">
    <name type="scientific">Enterococcus devriesei</name>
    <dbReference type="NCBI Taxonomy" id="319970"/>
    <lineage>
        <taxon>Bacteria</taxon>
        <taxon>Bacillati</taxon>
        <taxon>Bacillota</taxon>
        <taxon>Bacilli</taxon>
        <taxon>Lactobacillales</taxon>
        <taxon>Enterococcaceae</taxon>
        <taxon>Enterococcus</taxon>
    </lineage>
</organism>
<dbReference type="STRING" id="319970.RV00_GL001360"/>
<dbReference type="Pfam" id="PF21984">
    <property type="entry name" value="DnaD_N"/>
    <property type="match status" value="1"/>
</dbReference>
<dbReference type="InterPro" id="IPR036388">
    <property type="entry name" value="WH-like_DNA-bd_sf"/>
</dbReference>
<dbReference type="Gene3D" id="1.10.10.630">
    <property type="entry name" value="DnaD domain-like"/>
    <property type="match status" value="1"/>
</dbReference>
<evidence type="ECO:0000313" key="5">
    <source>
        <dbReference type="EMBL" id="OJG36915.1"/>
    </source>
</evidence>
<dbReference type="Gene3D" id="1.10.10.10">
    <property type="entry name" value="Winged helix-like DNA-binding domain superfamily/Winged helix DNA-binding domain"/>
    <property type="match status" value="1"/>
</dbReference>
<comment type="caution">
    <text evidence="5">The sequence shown here is derived from an EMBL/GenBank/DDBJ whole genome shotgun (WGS) entry which is preliminary data.</text>
</comment>
<reference evidence="5 6" key="1">
    <citation type="submission" date="2014-12" db="EMBL/GenBank/DDBJ databases">
        <title>Draft genome sequences of 29 type strains of Enterococci.</title>
        <authorList>
            <person name="Zhong Z."/>
            <person name="Sun Z."/>
            <person name="Liu W."/>
            <person name="Zhang W."/>
            <person name="Zhang H."/>
        </authorList>
    </citation>
    <scope>NUCLEOTIDE SEQUENCE [LARGE SCALE GENOMIC DNA]</scope>
    <source>
        <strain evidence="5 6">DSM 22802</strain>
    </source>
</reference>
<evidence type="ECO:0000256" key="2">
    <source>
        <dbReference type="SAM" id="Coils"/>
    </source>
</evidence>
<dbReference type="NCBIfam" id="TIGR01446">
    <property type="entry name" value="DnaD_dom"/>
    <property type="match status" value="1"/>
</dbReference>
<evidence type="ECO:0000256" key="1">
    <source>
        <dbReference type="ARBA" id="ARBA00093462"/>
    </source>
</evidence>
<dbReference type="SUPFAM" id="SSF158499">
    <property type="entry name" value="DnaD domain-like"/>
    <property type="match status" value="1"/>
</dbReference>
<keyword evidence="2" id="KW-0175">Coiled coil</keyword>
<protein>
    <submittedName>
        <fullName evidence="5">DnaD domain-containing protein</fullName>
    </submittedName>
</protein>
<name>A0A1L8SXZ1_9ENTE</name>
<dbReference type="InterPro" id="IPR053162">
    <property type="entry name" value="DnaD"/>
</dbReference>
<dbReference type="PANTHER" id="PTHR37293">
    <property type="entry name" value="PHAGE REPLICATION PROTEIN-RELATED"/>
    <property type="match status" value="1"/>
</dbReference>
<sequence>MISLKDYLTAGETTISNLLLQNYTKLGLTTNEFMLWLQLYSAHQAGEDFPDITVIAQNMSGTVETIYETLNNLVGKGFVILETALDDQGRKSDRYDLLPAFEKISIIQEQQRVKKEEETTLEAQKKMLRAFEQEFGRPLSPIEYQKIGYWVEEDHYSPELIQLALQEAVLNQAYNFKYIETVLQSWEKKNIRSKVQVEEEQRRRKQILLQKEEQNQTEELPKVSLYNWLERKDSDAE</sequence>
<evidence type="ECO:0000259" key="3">
    <source>
        <dbReference type="Pfam" id="PF07261"/>
    </source>
</evidence>
<evidence type="ECO:0000259" key="4">
    <source>
        <dbReference type="Pfam" id="PF21984"/>
    </source>
</evidence>
<dbReference type="InterPro" id="IPR006343">
    <property type="entry name" value="DnaB/C_C"/>
</dbReference>
<dbReference type="PANTHER" id="PTHR37293:SF6">
    <property type="entry name" value="DNA REPLICATION PROTEIN DNAD"/>
    <property type="match status" value="1"/>
</dbReference>
<dbReference type="InterPro" id="IPR034829">
    <property type="entry name" value="DnaD-like_sf"/>
</dbReference>
<dbReference type="EMBL" id="JXKM01000002">
    <property type="protein sequence ID" value="OJG36915.1"/>
    <property type="molecule type" value="Genomic_DNA"/>
</dbReference>
<feature type="domain" description="DnaD N-terminal" evidence="4">
    <location>
        <begin position="15"/>
        <end position="112"/>
    </location>
</feature>
<dbReference type="InterPro" id="IPR053843">
    <property type="entry name" value="DnaD_N"/>
</dbReference>
<dbReference type="RefSeq" id="WP_071861328.1">
    <property type="nucleotide sequence ID" value="NZ_JBHLVS010000012.1"/>
</dbReference>
<evidence type="ECO:0000313" key="6">
    <source>
        <dbReference type="Proteomes" id="UP000183700"/>
    </source>
</evidence>
<feature type="coiled-coil region" evidence="2">
    <location>
        <begin position="183"/>
        <end position="217"/>
    </location>
</feature>
<feature type="domain" description="DnaB/C C-terminal" evidence="3">
    <location>
        <begin position="129"/>
        <end position="200"/>
    </location>
</feature>
<feature type="coiled-coil region" evidence="2">
    <location>
        <begin position="107"/>
        <end position="134"/>
    </location>
</feature>